<sequence length="557" mass="61808">MQDITDQATLVSDQSAQWWRQALVYQIYPRSFADSNADGIGDLRGIASRLDYLSGLGIDAVWLSPFYPSALADGGYDVIDYRGIDPRIGTLDDFDELAAGLHARGIRILIDIVPNHTSNLHDWFQQAIAAGPGSAERERYIFRDGTGPDGSEPPTDWVSIFGGSAWEQVADGQWYLHTFAVEQPDLNWASDEVREEFLSILRFWADRGVDGFRVDAAHMLAKDLTEPLPTQAELEAHPRDGSHPTWDRDELQEIYAEWRGVFNSYDPPRTAVAEAAVHSSRVPLYASPSTLGQSFFFDLQLANYDAATFHRIIDECLGVAAVSGSSVTWVLNNHDTIRSASRYGTPFPGTNPDGTPLRKHGGDWLMAGGDPVLIDAATGLRRARAATLLLMALPGSAYLYQGEELGLQEVAEIPDSLRADPSFFRNRELEVGRDGCRVPLPWTRSGSSFGFGDDGSHLPQPLWFEHYSVEAESEDPGSTLSMYRRAAQLRRELQTDESMVWIPTEYDEVLRFQRSGGWEVVSNFGKDPVQLPEGEILVASGPWGDELPGETTVWLRV</sequence>
<organism evidence="3 4">
    <name type="scientific">Tessaracoccus flavus</name>
    <dbReference type="NCBI Taxonomy" id="1610493"/>
    <lineage>
        <taxon>Bacteria</taxon>
        <taxon>Bacillati</taxon>
        <taxon>Actinomycetota</taxon>
        <taxon>Actinomycetes</taxon>
        <taxon>Propionibacteriales</taxon>
        <taxon>Propionibacteriaceae</taxon>
        <taxon>Tessaracoccus</taxon>
    </lineage>
</organism>
<gene>
    <name evidence="3" type="ORF">RPIT_02515</name>
</gene>
<dbReference type="SUPFAM" id="SSF51445">
    <property type="entry name" value="(Trans)glycosidases"/>
    <property type="match status" value="1"/>
</dbReference>
<dbReference type="Pfam" id="PF00128">
    <property type="entry name" value="Alpha-amylase"/>
    <property type="match status" value="2"/>
</dbReference>
<dbReference type="Gene3D" id="3.20.20.80">
    <property type="entry name" value="Glycosidases"/>
    <property type="match status" value="1"/>
</dbReference>
<dbReference type="Proteomes" id="UP000188324">
    <property type="component" value="Chromosome"/>
</dbReference>
<dbReference type="KEGG" id="tfl:RPIT_02515"/>
<dbReference type="EMBL" id="CP019605">
    <property type="protein sequence ID" value="AQP43828.1"/>
    <property type="molecule type" value="Genomic_DNA"/>
</dbReference>
<dbReference type="InterPro" id="IPR045857">
    <property type="entry name" value="O16G_dom_2"/>
</dbReference>
<dbReference type="OrthoDB" id="9043248at2"/>
<protein>
    <submittedName>
        <fullName evidence="3">Alpha-amylase</fullName>
    </submittedName>
</protein>
<dbReference type="CDD" id="cd11332">
    <property type="entry name" value="AmyAc_OligoGlu_TS"/>
    <property type="match status" value="1"/>
</dbReference>
<evidence type="ECO:0000313" key="4">
    <source>
        <dbReference type="Proteomes" id="UP000188324"/>
    </source>
</evidence>
<dbReference type="PANTHER" id="PTHR10357:SF179">
    <property type="entry name" value="NEUTRAL AND BASIC AMINO ACID TRANSPORT PROTEIN RBAT"/>
    <property type="match status" value="1"/>
</dbReference>
<keyword evidence="4" id="KW-1185">Reference proteome</keyword>
<dbReference type="Gene3D" id="3.90.400.10">
    <property type="entry name" value="Oligo-1,6-glucosidase, Domain 2"/>
    <property type="match status" value="1"/>
</dbReference>
<comment type="similarity">
    <text evidence="1">Belongs to the glycosyl hydrolase 13 family.</text>
</comment>
<dbReference type="RefSeq" id="WP_077340281.1">
    <property type="nucleotide sequence ID" value="NZ_CP019605.1"/>
</dbReference>
<dbReference type="InterPro" id="IPR006047">
    <property type="entry name" value="GH13_cat_dom"/>
</dbReference>
<evidence type="ECO:0000256" key="1">
    <source>
        <dbReference type="ARBA" id="ARBA00008061"/>
    </source>
</evidence>
<dbReference type="FunFam" id="3.90.400.10:FF:000001">
    <property type="entry name" value="Maltase A3, isoform A"/>
    <property type="match status" value="1"/>
</dbReference>
<evidence type="ECO:0000313" key="3">
    <source>
        <dbReference type="EMBL" id="AQP43828.1"/>
    </source>
</evidence>
<dbReference type="GO" id="GO:0004556">
    <property type="term" value="F:alpha-amylase activity"/>
    <property type="evidence" value="ECO:0007669"/>
    <property type="project" value="TreeGrafter"/>
</dbReference>
<proteinExistence type="inferred from homology"/>
<dbReference type="GO" id="GO:0009313">
    <property type="term" value="P:oligosaccharide catabolic process"/>
    <property type="evidence" value="ECO:0007669"/>
    <property type="project" value="TreeGrafter"/>
</dbReference>
<dbReference type="STRING" id="1610493.RPIT_02515"/>
<evidence type="ECO:0000256" key="2">
    <source>
        <dbReference type="ARBA" id="ARBA00023180"/>
    </source>
</evidence>
<dbReference type="PANTHER" id="PTHR10357">
    <property type="entry name" value="ALPHA-AMYLASE FAMILY MEMBER"/>
    <property type="match status" value="1"/>
</dbReference>
<dbReference type="InterPro" id="IPR017853">
    <property type="entry name" value="GH"/>
</dbReference>
<dbReference type="AlphaFoldDB" id="A0A1Q2CCI6"/>
<dbReference type="SMART" id="SM00642">
    <property type="entry name" value="Aamy"/>
    <property type="match status" value="1"/>
</dbReference>
<name>A0A1Q2CCI6_9ACTN</name>
<keyword evidence="2" id="KW-0325">Glycoprotein</keyword>
<accession>A0A1Q2CCI6</accession>
<reference evidence="3 4" key="1">
    <citation type="journal article" date="2016" name="Int. J. Syst. Evol. Microbiol.">
        <title>Tessaracoccus flavus sp. nov., isolated from the drainage system of a lindane-producing factory.</title>
        <authorList>
            <person name="Kumari R."/>
            <person name="Singh P."/>
            <person name="Schumann P."/>
            <person name="Lal R."/>
        </authorList>
    </citation>
    <scope>NUCLEOTIDE SEQUENCE [LARGE SCALE GENOMIC DNA]</scope>
    <source>
        <strain evidence="3 4">RP1T</strain>
    </source>
</reference>